<feature type="domain" description="FecR protein" evidence="2">
    <location>
        <begin position="127"/>
        <end position="218"/>
    </location>
</feature>
<reference evidence="5 6" key="1">
    <citation type="submission" date="2018-07" db="EMBL/GenBank/DDBJ databases">
        <title>Genomic Encyclopedia of Type Strains, Phase IV (KMG-IV): sequencing the most valuable type-strain genomes for metagenomic binning, comparative biology and taxonomic classification.</title>
        <authorList>
            <person name="Goeker M."/>
        </authorList>
    </citation>
    <scope>NUCLEOTIDE SEQUENCE [LARGE SCALE GENOMIC DNA]</scope>
    <source>
        <strain evidence="5 6">DSM 5603</strain>
    </source>
</reference>
<evidence type="ECO:0000313" key="7">
    <source>
        <dbReference type="Proteomes" id="UP000562982"/>
    </source>
</evidence>
<gene>
    <name evidence="5" type="ORF">C7453_12115</name>
    <name evidence="4" type="ORF">HLH32_18565</name>
</gene>
<dbReference type="GO" id="GO:0016989">
    <property type="term" value="F:sigma factor antagonist activity"/>
    <property type="evidence" value="ECO:0007669"/>
    <property type="project" value="TreeGrafter"/>
</dbReference>
<evidence type="ECO:0000256" key="1">
    <source>
        <dbReference type="SAM" id="Phobius"/>
    </source>
</evidence>
<keyword evidence="6" id="KW-1185">Reference proteome</keyword>
<feature type="transmembrane region" description="Helical" evidence="1">
    <location>
        <begin position="99"/>
        <end position="126"/>
    </location>
</feature>
<dbReference type="AlphaFoldDB" id="A0A370FS61"/>
<evidence type="ECO:0000313" key="6">
    <source>
        <dbReference type="Proteomes" id="UP000254958"/>
    </source>
</evidence>
<dbReference type="PIRSF" id="PIRSF018266">
    <property type="entry name" value="FecR"/>
    <property type="match status" value="1"/>
</dbReference>
<comment type="caution">
    <text evidence="5">The sequence shown here is derived from an EMBL/GenBank/DDBJ whole genome shotgun (WGS) entry which is preliminary data.</text>
</comment>
<keyword evidence="1" id="KW-0812">Transmembrane</keyword>
<dbReference type="EMBL" id="JABEQI010000020">
    <property type="protein sequence ID" value="MBB2188335.1"/>
    <property type="molecule type" value="Genomic_DNA"/>
</dbReference>
<dbReference type="OrthoDB" id="7339213at2"/>
<evidence type="ECO:0000313" key="4">
    <source>
        <dbReference type="EMBL" id="MBB2188335.1"/>
    </source>
</evidence>
<dbReference type="PANTHER" id="PTHR30273:SF2">
    <property type="entry name" value="PROTEIN FECR"/>
    <property type="match status" value="1"/>
</dbReference>
<feature type="domain" description="FecR N-terminal" evidence="3">
    <location>
        <begin position="21"/>
        <end position="63"/>
    </location>
</feature>
<proteinExistence type="predicted"/>
<dbReference type="InterPro" id="IPR032623">
    <property type="entry name" value="FecR_N"/>
</dbReference>
<dbReference type="Proteomes" id="UP000562982">
    <property type="component" value="Unassembled WGS sequence"/>
</dbReference>
<dbReference type="Gene3D" id="3.55.50.30">
    <property type="match status" value="1"/>
</dbReference>
<evidence type="ECO:0000259" key="2">
    <source>
        <dbReference type="Pfam" id="PF04773"/>
    </source>
</evidence>
<keyword evidence="1" id="KW-1133">Transmembrane helix</keyword>
<keyword evidence="1" id="KW-0472">Membrane</keyword>
<dbReference type="Gene3D" id="2.60.120.1440">
    <property type="match status" value="1"/>
</dbReference>
<dbReference type="InterPro" id="IPR006860">
    <property type="entry name" value="FecR"/>
</dbReference>
<dbReference type="Proteomes" id="UP000254958">
    <property type="component" value="Unassembled WGS sequence"/>
</dbReference>
<dbReference type="RefSeq" id="WP_114729655.1">
    <property type="nucleotide sequence ID" value="NZ_BJMI01000046.1"/>
</dbReference>
<dbReference type="PANTHER" id="PTHR30273">
    <property type="entry name" value="PERIPLASMIC SIGNAL SENSOR AND SIGMA FACTOR ACTIVATOR FECR-RELATED"/>
    <property type="match status" value="1"/>
</dbReference>
<sequence>MVDGSGDRLPRRTPRSVTLSDEAIEWLVLLHSGSASDSDRQGYAAWRQRSPAHEEAATEAEALFGDIGRTQTAEEYRLTETALAPPAYRQRARRFGRRIFLGSAVAAGVTWGIGPALVATVTSFLATYHTAVGERRNIRLSDGSTVWLNTASALSVHFSPHFRRLTLHAGEALFDVTEDQSRPFIVRSGAGEAEAVGTVYAVRKDDSTTQVSVQDGTVLVRAGDGRQQVTAGQAVKYRDGIISSPQAVAVADLFSWTRGKLIFNRKPLAQIATEIERYRHGRVVVVSDDLKAMEVSGVFDIDDNEALLAALGTATGARITHLPFLIVIRPSV</sequence>
<accession>A0A370FS61</accession>
<dbReference type="InterPro" id="IPR012373">
    <property type="entry name" value="Ferrdict_sens_TM"/>
</dbReference>
<evidence type="ECO:0000313" key="5">
    <source>
        <dbReference type="EMBL" id="RDI31608.1"/>
    </source>
</evidence>
<dbReference type="Pfam" id="PF16220">
    <property type="entry name" value="DUF4880"/>
    <property type="match status" value="1"/>
</dbReference>
<evidence type="ECO:0000259" key="3">
    <source>
        <dbReference type="Pfam" id="PF16220"/>
    </source>
</evidence>
<organism evidence="5 6">
    <name type="scientific">Gluconacetobacter liquefaciens</name>
    <name type="common">Acetobacter liquefaciens</name>
    <dbReference type="NCBI Taxonomy" id="89584"/>
    <lineage>
        <taxon>Bacteria</taxon>
        <taxon>Pseudomonadati</taxon>
        <taxon>Pseudomonadota</taxon>
        <taxon>Alphaproteobacteria</taxon>
        <taxon>Acetobacterales</taxon>
        <taxon>Acetobacteraceae</taxon>
        <taxon>Gluconacetobacter</taxon>
    </lineage>
</organism>
<dbReference type="Pfam" id="PF04773">
    <property type="entry name" value="FecR"/>
    <property type="match status" value="1"/>
</dbReference>
<dbReference type="EMBL" id="QQAW01000021">
    <property type="protein sequence ID" value="RDI31608.1"/>
    <property type="molecule type" value="Genomic_DNA"/>
</dbReference>
<protein>
    <submittedName>
        <fullName evidence="4">DUF4880 domain-containing protein</fullName>
    </submittedName>
    <submittedName>
        <fullName evidence="5">FecR family protein</fullName>
    </submittedName>
</protein>
<reference evidence="4 7" key="2">
    <citation type="submission" date="2020-04" db="EMBL/GenBank/DDBJ databases">
        <title>Description of novel Gluconacetobacter.</title>
        <authorList>
            <person name="Sombolestani A."/>
        </authorList>
    </citation>
    <scope>NUCLEOTIDE SEQUENCE [LARGE SCALE GENOMIC DNA]</scope>
    <source>
        <strain evidence="4 7">LMG 1382</strain>
    </source>
</reference>
<name>A0A370FS61_GLULI</name>